<protein>
    <submittedName>
        <fullName evidence="2">Uncharacterized protein</fullName>
    </submittedName>
</protein>
<reference evidence="2" key="1">
    <citation type="submission" date="2021-06" db="EMBL/GenBank/DDBJ databases">
        <authorList>
            <person name="Hodson N. C."/>
            <person name="Mongue J. A."/>
            <person name="Jaron S. K."/>
        </authorList>
    </citation>
    <scope>NUCLEOTIDE SEQUENCE</scope>
</reference>
<name>A0A8J2JWR4_9HEXA</name>
<dbReference type="Proteomes" id="UP000708208">
    <property type="component" value="Unassembled WGS sequence"/>
</dbReference>
<keyword evidence="1" id="KW-1133">Transmembrane helix</keyword>
<accession>A0A8J2JWR4</accession>
<comment type="caution">
    <text evidence="2">The sequence shown here is derived from an EMBL/GenBank/DDBJ whole genome shotgun (WGS) entry which is preliminary data.</text>
</comment>
<keyword evidence="3" id="KW-1185">Reference proteome</keyword>
<dbReference type="EMBL" id="CAJVCH010122855">
    <property type="protein sequence ID" value="CAG7725498.1"/>
    <property type="molecule type" value="Genomic_DNA"/>
</dbReference>
<dbReference type="AlphaFoldDB" id="A0A8J2JWR4"/>
<evidence type="ECO:0000313" key="2">
    <source>
        <dbReference type="EMBL" id="CAG7725498.1"/>
    </source>
</evidence>
<feature type="non-terminal residue" evidence="2">
    <location>
        <position position="1"/>
    </location>
</feature>
<gene>
    <name evidence="2" type="ORF">AFUS01_LOCUS14453</name>
</gene>
<proteinExistence type="predicted"/>
<evidence type="ECO:0000256" key="1">
    <source>
        <dbReference type="SAM" id="Phobius"/>
    </source>
</evidence>
<sequence>SDLAVHYESVGTSNFVTSDIHIQDYIRQMQIMQIKLVARSAMFADECHNLNKDDGEYLDFNYRKIVKSPVKGPKFTTIADWFLFYKGRPFSIIATCVIILPILFAGLVQTCIDGCRSRSAKISRRTWEFPIVPVLLLQQTRREYLLRKKL</sequence>
<evidence type="ECO:0000313" key="3">
    <source>
        <dbReference type="Proteomes" id="UP000708208"/>
    </source>
</evidence>
<organism evidence="2 3">
    <name type="scientific">Allacma fusca</name>
    <dbReference type="NCBI Taxonomy" id="39272"/>
    <lineage>
        <taxon>Eukaryota</taxon>
        <taxon>Metazoa</taxon>
        <taxon>Ecdysozoa</taxon>
        <taxon>Arthropoda</taxon>
        <taxon>Hexapoda</taxon>
        <taxon>Collembola</taxon>
        <taxon>Symphypleona</taxon>
        <taxon>Sminthuridae</taxon>
        <taxon>Allacma</taxon>
    </lineage>
</organism>
<feature type="transmembrane region" description="Helical" evidence="1">
    <location>
        <begin position="90"/>
        <end position="112"/>
    </location>
</feature>
<keyword evidence="1" id="KW-0472">Membrane</keyword>
<keyword evidence="1" id="KW-0812">Transmembrane</keyword>